<dbReference type="InterPro" id="IPR019405">
    <property type="entry name" value="Lactonase_7-beta_prop"/>
</dbReference>
<gene>
    <name evidence="3" type="ORF">AACH11_07945</name>
</gene>
<comment type="caution">
    <text evidence="3">The sequence shown here is derived from an EMBL/GenBank/DDBJ whole genome shotgun (WGS) entry which is preliminary data.</text>
</comment>
<dbReference type="PANTHER" id="PTHR30344:SF1">
    <property type="entry name" value="6-PHOSPHOGLUCONOLACTONASE"/>
    <property type="match status" value="1"/>
</dbReference>
<keyword evidence="4" id="KW-1185">Reference proteome</keyword>
<dbReference type="RefSeq" id="WP_341373676.1">
    <property type="nucleotide sequence ID" value="NZ_JBBUTF010000006.1"/>
</dbReference>
<dbReference type="SUPFAM" id="SSF51004">
    <property type="entry name" value="C-terminal (heme d1) domain of cytochrome cd1-nitrite reductase"/>
    <property type="match status" value="1"/>
</dbReference>
<dbReference type="InterPro" id="IPR011048">
    <property type="entry name" value="Haem_d1_sf"/>
</dbReference>
<accession>A0ABU9BA30</accession>
<dbReference type="InterPro" id="IPR015943">
    <property type="entry name" value="WD40/YVTN_repeat-like_dom_sf"/>
</dbReference>
<name>A0ABU9BA30_9BURK</name>
<dbReference type="EMBL" id="JBBUTF010000006">
    <property type="protein sequence ID" value="MEK8025890.1"/>
    <property type="molecule type" value="Genomic_DNA"/>
</dbReference>
<comment type="similarity">
    <text evidence="1">Belongs to the cycloisomerase 2 family.</text>
</comment>
<reference evidence="3 4" key="1">
    <citation type="submission" date="2024-04" db="EMBL/GenBank/DDBJ databases">
        <title>Novel species of the genus Ideonella isolated from streams.</title>
        <authorList>
            <person name="Lu H."/>
        </authorList>
    </citation>
    <scope>NUCLEOTIDE SEQUENCE [LARGE SCALE GENOMIC DNA]</scope>
    <source>
        <strain evidence="3 4">BYS139W</strain>
    </source>
</reference>
<dbReference type="Pfam" id="PF10282">
    <property type="entry name" value="Lactonase"/>
    <property type="match status" value="1"/>
</dbReference>
<dbReference type="GO" id="GO:0016787">
    <property type="term" value="F:hydrolase activity"/>
    <property type="evidence" value="ECO:0007669"/>
    <property type="project" value="UniProtKB-KW"/>
</dbReference>
<dbReference type="PANTHER" id="PTHR30344">
    <property type="entry name" value="6-PHOSPHOGLUCONOLACTONASE-RELATED"/>
    <property type="match status" value="1"/>
</dbReference>
<keyword evidence="2" id="KW-0313">Glucose metabolism</keyword>
<organism evidence="3 4">
    <name type="scientific">Pseudaquabacterium rugosum</name>
    <dbReference type="NCBI Taxonomy" id="2984194"/>
    <lineage>
        <taxon>Bacteria</taxon>
        <taxon>Pseudomonadati</taxon>
        <taxon>Pseudomonadota</taxon>
        <taxon>Betaproteobacteria</taxon>
        <taxon>Burkholderiales</taxon>
        <taxon>Sphaerotilaceae</taxon>
        <taxon>Pseudaquabacterium</taxon>
    </lineage>
</organism>
<proteinExistence type="inferred from homology"/>
<evidence type="ECO:0000313" key="4">
    <source>
        <dbReference type="Proteomes" id="UP001368500"/>
    </source>
</evidence>
<evidence type="ECO:0000313" key="3">
    <source>
        <dbReference type="EMBL" id="MEK8025890.1"/>
    </source>
</evidence>
<dbReference type="Gene3D" id="2.130.10.10">
    <property type="entry name" value="YVTN repeat-like/Quinoprotein amine dehydrogenase"/>
    <property type="match status" value="1"/>
</dbReference>
<dbReference type="EC" id="3.1.1.-" evidence="3"/>
<keyword evidence="2" id="KW-0119">Carbohydrate metabolism</keyword>
<protein>
    <submittedName>
        <fullName evidence="3">Lactonase family protein</fullName>
        <ecNumber evidence="3">3.1.1.-</ecNumber>
    </submittedName>
</protein>
<evidence type="ECO:0000256" key="2">
    <source>
        <dbReference type="ARBA" id="ARBA00022526"/>
    </source>
</evidence>
<sequence length="341" mass="36284">MHPSADFHVYVSNADSQDLHVLALDAERGALTPVQVLPLGGPVMPLVVSADRRRLHAALRAQPFRVVTLAIDGASGRLSPLGEAPLPDNTANLDLDESGRWLFAASYQGHKISVSRIEADGRAGPIEHLLHTGRHAHAIHAAAGNRFVLSSSLGSDRLHVCRFDAATGALTPHDPPAWCSAAGAGPRHFLWNAAQTRLYLLNELDASIDVLDWDAQTGRLAPRQTVSALPPGFSGKPWASDLHLSADGRTLHASERSTSTLASFRVDAADGRLQPLGHTPTEAVPRGFALSPDGRWLLAVGQESHHLALHPIDATTGLPGAPVQRLALGRNPNWVTVVRAG</sequence>
<keyword evidence="3" id="KW-0378">Hydrolase</keyword>
<dbReference type="Proteomes" id="UP001368500">
    <property type="component" value="Unassembled WGS sequence"/>
</dbReference>
<dbReference type="InterPro" id="IPR050282">
    <property type="entry name" value="Cycloisomerase_2"/>
</dbReference>
<evidence type="ECO:0000256" key="1">
    <source>
        <dbReference type="ARBA" id="ARBA00005564"/>
    </source>
</evidence>